<dbReference type="EMBL" id="MN270977">
    <property type="protein sequence ID" value="QIM08641.1"/>
    <property type="molecule type" value="Genomic_DNA"/>
</dbReference>
<dbReference type="Proteomes" id="UP000501683">
    <property type="component" value="Segment"/>
</dbReference>
<evidence type="ECO:0000313" key="10">
    <source>
        <dbReference type="EMBL" id="QIM08408.1"/>
    </source>
</evidence>
<proteinExistence type="predicted"/>
<reference evidence="16" key="4">
    <citation type="submission" date="2020-01" db="EMBL/GenBank/DDBJ databases">
        <authorList>
            <person name="Chastagner A."/>
            <person name="Le Potier M.-F."/>
            <person name="Pereira de Oliveira R."/>
        </authorList>
    </citation>
    <scope>NUCLEOTIDE SEQUENCE [LARGE SCALE GENOMIC DNA]</scope>
    <source>
        <strain evidence="16">Liv13/33</strain>
    </source>
</reference>
<evidence type="ECO:0000313" key="7">
    <source>
        <dbReference type="EMBL" id="QIM07707.1"/>
    </source>
</evidence>
<evidence type="ECO:0000313" key="11">
    <source>
        <dbReference type="EMBL" id="QIM08641.1"/>
    </source>
</evidence>
<evidence type="ECO:0000313" key="2">
    <source>
        <dbReference type="EMBL" id="QID21259.1"/>
    </source>
</evidence>
<dbReference type="Proteomes" id="UP000266411">
    <property type="component" value="Segment"/>
</dbReference>
<dbReference type="EMBL" id="MN913970">
    <property type="protein sequence ID" value="QID21259.1"/>
    <property type="molecule type" value="Genomic_DNA"/>
</dbReference>
<dbReference type="KEGG" id="vg:41902153"/>
<sequence length="63" mass="7074">MVDANVAAAVDCFPPGRNICVKEVRIRVLEQRNIDVHFAPRTGGNNDHPFDFVGIIRINPLFK</sequence>
<evidence type="ECO:0000313" key="13">
    <source>
        <dbReference type="EMBL" id="QIM09107.1"/>
    </source>
</evidence>
<evidence type="ECO:0000313" key="14">
    <source>
        <dbReference type="EMBL" id="QIM09340.1"/>
    </source>
</evidence>
<evidence type="ECO:0000313" key="6">
    <source>
        <dbReference type="EMBL" id="QIM07474.1"/>
    </source>
</evidence>
<organismHost>
    <name type="scientific">Sus scrofa</name>
    <name type="common">Pig</name>
    <dbReference type="NCBI Taxonomy" id="9823"/>
</organismHost>
<evidence type="ECO:0000313" key="9">
    <source>
        <dbReference type="EMBL" id="QIM08175.1"/>
    </source>
</evidence>
<protein>
    <submittedName>
        <fullName evidence="1">Uncharacterized protein</fullName>
    </submittedName>
</protein>
<evidence type="ECO:0000313" key="1">
    <source>
        <dbReference type="EMBL" id="AOO54433.1"/>
    </source>
</evidence>
<dbReference type="EMBL" id="MN270970">
    <property type="protein sequence ID" value="QIM07004.1"/>
    <property type="molecule type" value="Genomic_DNA"/>
</dbReference>
<dbReference type="Proteomes" id="UP000500898">
    <property type="component" value="Segment"/>
</dbReference>
<dbReference type="EMBL" id="MN270969">
    <property type="protein sequence ID" value="QIM06769.1"/>
    <property type="molecule type" value="Genomic_DNA"/>
</dbReference>
<gene>
    <name evidence="1" type="primary">URF32</name>
    <name evidence="3" type="synonym">URF032</name>
    <name evidence="1" type="ORF">AFSV47Ss_0128</name>
</gene>
<dbReference type="EMBL" id="MN270975">
    <property type="protein sequence ID" value="QIM08175.1"/>
    <property type="molecule type" value="Genomic_DNA"/>
</dbReference>
<accession>A0A3G1EV39</accession>
<dbReference type="Proteomes" id="UP000501465">
    <property type="component" value="Segment"/>
</dbReference>
<dbReference type="EMBL" id="MN270974">
    <property type="protein sequence ID" value="QIM07940.1"/>
    <property type="molecule type" value="Genomic_DNA"/>
</dbReference>
<dbReference type="Proteomes" id="UP000502695">
    <property type="component" value="Segment"/>
</dbReference>
<dbReference type="Proteomes" id="UP000503066">
    <property type="component" value="Genome"/>
</dbReference>
<evidence type="ECO:0000313" key="12">
    <source>
        <dbReference type="EMBL" id="QIM08874.1"/>
    </source>
</evidence>
<organismHost>
    <name type="scientific">Potamochoerus larvatus</name>
    <name type="common">Bushpig</name>
    <dbReference type="NCBI Taxonomy" id="273792"/>
</organismHost>
<evidence type="ECO:0000313" key="16">
    <source>
        <dbReference type="Proteomes" id="UP000500872"/>
    </source>
</evidence>
<dbReference type="Proteomes" id="UP000502933">
    <property type="component" value="Segment"/>
</dbReference>
<dbReference type="Proteomes" id="UP000500872">
    <property type="component" value="Segment"/>
</dbReference>
<reference evidence="1" key="1">
    <citation type="journal article" date="2016" name="Genome Announc.">
        <title>Complete genome sequence of an African swine fever virus isolate from Sardinia, Italy.</title>
        <authorList>
            <person name="Granberg F."/>
            <person name="Torresi C."/>
            <person name="Oggiano A."/>
            <person name="Malmberg M."/>
            <person name="Iscaro C."/>
            <person name="De Mia G.M."/>
            <person name="Sandor B."/>
        </authorList>
    </citation>
    <scope>NUCLEOTIDE SEQUENCE [LARGE SCALE GENOMIC DNA]</scope>
    <source>
        <strain evidence="1">47/Ss/2008</strain>
    </source>
</reference>
<dbReference type="Proteomes" id="UP000501235">
    <property type="component" value="Segment"/>
</dbReference>
<dbReference type="Proteomes" id="UP000500690">
    <property type="component" value="Segment"/>
</dbReference>
<organismHost>
    <name type="scientific">Ornithodoros moubata</name>
    <name type="common">Soft tick</name>
    <name type="synonym">Argasid tick</name>
    <dbReference type="NCBI Taxonomy" id="6938"/>
</organismHost>
<organism evidence="1">
    <name type="scientific">African swine fever virus</name>
    <name type="common">ASFV</name>
    <dbReference type="NCBI Taxonomy" id="10497"/>
    <lineage>
        <taxon>Viruses</taxon>
        <taxon>Varidnaviria</taxon>
        <taxon>Bamfordvirae</taxon>
        <taxon>Nucleocytoviricota</taxon>
        <taxon>Pokkesviricetes</taxon>
        <taxon>Asfuvirales</taxon>
        <taxon>Asfarviridae</taxon>
        <taxon>Asfivirus</taxon>
        <taxon>Asfivirus haemorrhagiae</taxon>
    </lineage>
</organism>
<dbReference type="EMBL" id="MN270978">
    <property type="protein sequence ID" value="QIM08874.1"/>
    <property type="molecule type" value="Genomic_DNA"/>
</dbReference>
<dbReference type="EMBL" id="MN270980">
    <property type="protein sequence ID" value="QIM09340.1"/>
    <property type="molecule type" value="Genomic_DNA"/>
</dbReference>
<dbReference type="Proteomes" id="UP000502885">
    <property type="component" value="Segment"/>
</dbReference>
<dbReference type="EMBL" id="MN270979">
    <property type="protein sequence ID" value="QIM09107.1"/>
    <property type="molecule type" value="Genomic_DNA"/>
</dbReference>
<evidence type="ECO:0000313" key="4">
    <source>
        <dbReference type="EMBL" id="QIM07004.1"/>
    </source>
</evidence>
<organismHost>
    <name type="scientific">Phacochoerus africanus</name>
    <name type="common">Warthog</name>
    <dbReference type="NCBI Taxonomy" id="41426"/>
</organismHost>
<dbReference type="Proteomes" id="UP000503294">
    <property type="component" value="Segment"/>
</dbReference>
<dbReference type="EMBL" id="KX354450">
    <property type="protein sequence ID" value="AOO54433.1"/>
    <property type="molecule type" value="Genomic_DNA"/>
</dbReference>
<organismHost>
    <name type="scientific">Phacochoerus aethiopicus</name>
    <name type="common">Warthog</name>
    <dbReference type="NCBI Taxonomy" id="85517"/>
</organismHost>
<dbReference type="GeneID" id="41902153"/>
<dbReference type="EMBL" id="MN270971">
    <property type="protein sequence ID" value="QIM07239.1"/>
    <property type="molecule type" value="Genomic_DNA"/>
</dbReference>
<dbReference type="RefSeq" id="YP_009703345.1">
    <property type="nucleotide sequence ID" value="NC_044955.1"/>
</dbReference>
<name>A0A3G1EV39_ASF</name>
<dbReference type="EMBL" id="MN270976">
    <property type="protein sequence ID" value="QIM08408.1"/>
    <property type="molecule type" value="Genomic_DNA"/>
</dbReference>
<evidence type="ECO:0000313" key="3">
    <source>
        <dbReference type="EMBL" id="QIM06769.1"/>
    </source>
</evidence>
<reference evidence="15 17" key="3">
    <citation type="journal article" date="2020" name="Transbound. Emerg. Dis.">
        <title>The evolution of African swine fever virus in Sardinia (1978 to 2014) as revealed by whole genome sequencing and comparative analysis.</title>
        <authorList>
            <person name="Torresi C."/>
            <person name="Fiori M."/>
            <person name="Bertolotti L."/>
            <person name="Floris M."/>
            <person name="Colitti B."/>
            <person name="Giammarioli M."/>
            <person name="Dei Giudici S."/>
            <person name="Oggiano A."/>
            <person name="Malmberg M."/>
            <person name="De Mia G.M."/>
            <person name="Belak S."/>
            <person name="Granberg F."/>
        </authorList>
    </citation>
    <scope>NUCLEOTIDE SEQUENCE [LARGE SCALE GENOMIC DNA]</scope>
    <source>
        <strain evidence="5">139/Nu/1981</strain>
        <strain evidence="6">140/Or/1985</strain>
        <strain evidence="8">141/Nu/1990</strain>
        <strain evidence="9">142/Nu/1995</strain>
        <strain evidence="14">22653/Ca/2014</strain>
        <strain evidence="11">26/Ss/2004</strain>
        <strain evidence="3">56/Ca/1978</strain>
        <strain evidence="4">57/Ca/1979</strain>
        <strain evidence="10">60/Nu/1997</strain>
        <strain evidence="12">72407/Ss/2005</strain>
        <strain evidence="7">85/Ca/1985</strain>
        <strain evidence="13">97/Ot/2012</strain>
    </source>
</reference>
<evidence type="ECO:0000313" key="15">
    <source>
        <dbReference type="Proteomes" id="UP000500690"/>
    </source>
</evidence>
<dbReference type="Proteomes" id="UP000501990">
    <property type="component" value="Segment"/>
</dbReference>
<evidence type="ECO:0000313" key="5">
    <source>
        <dbReference type="EMBL" id="QIM07239.1"/>
    </source>
</evidence>
<evidence type="ECO:0000313" key="17">
    <source>
        <dbReference type="Proteomes" id="UP000500898"/>
    </source>
</evidence>
<dbReference type="EMBL" id="MN270973">
    <property type="protein sequence ID" value="QIM07707.1"/>
    <property type="molecule type" value="Genomic_DNA"/>
</dbReference>
<reference evidence="2" key="2">
    <citation type="journal article" date="2020" name="Microbiol. Resour. Announc.">
        <title>Coding-Complete Genome Sequence of an African Swine Fever Virus Strain Liv13/33 Isolate from Experimental Transmission between Pigs and Ornithodoros moubata Ticks.</title>
        <authorList>
            <person name="Chastagner A."/>
            <person name="Pereira de Oliveira R."/>
            <person name="Hutet E."/>
            <person name="Le Dimna M."/>
            <person name="Paboeuf F."/>
            <person name="Lucas P."/>
            <person name="Blanchard Y."/>
            <person name="Dixon L."/>
            <person name="Vial L."/>
            <person name="Le Potier M.F."/>
        </authorList>
    </citation>
    <scope>NUCLEOTIDE SEQUENCE</scope>
    <source>
        <strain evidence="2">Liv13/33</strain>
    </source>
</reference>
<evidence type="ECO:0000313" key="8">
    <source>
        <dbReference type="EMBL" id="QIM07940.1"/>
    </source>
</evidence>
<dbReference type="EMBL" id="MN270972">
    <property type="protein sequence ID" value="QIM07474.1"/>
    <property type="molecule type" value="Genomic_DNA"/>
</dbReference>
<dbReference type="Proteomes" id="UP000501487">
    <property type="component" value="Segment"/>
</dbReference>
<organismHost>
    <name type="scientific">Ornithodoros</name>
    <name type="common">relapsing fever ticks</name>
    <dbReference type="NCBI Taxonomy" id="6937"/>
</organismHost>